<feature type="compositionally biased region" description="Basic and acidic residues" evidence="1">
    <location>
        <begin position="207"/>
        <end position="219"/>
    </location>
</feature>
<evidence type="ECO:0000259" key="2">
    <source>
        <dbReference type="Pfam" id="PF07883"/>
    </source>
</evidence>
<dbReference type="InterPro" id="IPR014710">
    <property type="entry name" value="RmlC-like_jellyroll"/>
</dbReference>
<evidence type="ECO:0000313" key="3">
    <source>
        <dbReference type="EMBL" id="AVQ37770.1"/>
    </source>
</evidence>
<dbReference type="SUPFAM" id="SSF51182">
    <property type="entry name" value="RmlC-like cupins"/>
    <property type="match status" value="1"/>
</dbReference>
<reference evidence="3 4" key="1">
    <citation type="submission" date="2018-01" db="EMBL/GenBank/DDBJ databases">
        <title>Genetic Diversity of Clostridium botulinum in seafood.</title>
        <authorList>
            <person name="Athira V."/>
            <person name="Arun Jyothi P.V."/>
            <person name="Lalitha K.V."/>
            <person name="Joseph T.C."/>
        </authorList>
    </citation>
    <scope>NUCLEOTIDE SEQUENCE [LARGE SCALE GENOMIC DNA]</scope>
    <source>
        <strain evidence="3 4">Mfbjulcb8</strain>
    </source>
</reference>
<dbReference type="RefSeq" id="WP_159034299.1">
    <property type="nucleotide sequence ID" value="NZ_CP027777.1"/>
</dbReference>
<feature type="region of interest" description="Disordered" evidence="1">
    <location>
        <begin position="199"/>
        <end position="219"/>
    </location>
</feature>
<dbReference type="PANTHER" id="PTHR43346">
    <property type="entry name" value="LIGAND BINDING DOMAIN PROTEIN, PUTATIVE (AFU_ORTHOLOGUE AFUA_6G14370)-RELATED"/>
    <property type="match status" value="1"/>
</dbReference>
<dbReference type="EMBL" id="CP027777">
    <property type="protein sequence ID" value="AVQ37770.1"/>
    <property type="molecule type" value="Genomic_DNA"/>
</dbReference>
<accession>A0ABC8CQ24</accession>
<organism evidence="3 4">
    <name type="scientific">Clostridium botulinum</name>
    <dbReference type="NCBI Taxonomy" id="1491"/>
    <lineage>
        <taxon>Bacteria</taxon>
        <taxon>Bacillati</taxon>
        <taxon>Bacillota</taxon>
        <taxon>Clostridia</taxon>
        <taxon>Eubacteriales</taxon>
        <taxon>Clostridiaceae</taxon>
        <taxon>Clostridium</taxon>
    </lineage>
</organism>
<protein>
    <submittedName>
        <fullName evidence="3">Cupin domain-containing protein</fullName>
    </submittedName>
</protein>
<dbReference type="CDD" id="cd02223">
    <property type="entry name" value="cupin_Bh2720-like"/>
    <property type="match status" value="1"/>
</dbReference>
<gene>
    <name evidence="3" type="ORF">C7M56_03360</name>
</gene>
<proteinExistence type="predicted"/>
<feature type="domain" description="Cupin type-2" evidence="2">
    <location>
        <begin position="119"/>
        <end position="194"/>
    </location>
</feature>
<dbReference type="PANTHER" id="PTHR43346:SF1">
    <property type="entry name" value="QUERCETIN 2,3-DIOXYGENASE-RELATED"/>
    <property type="match status" value="1"/>
</dbReference>
<name>A0ABC8CQ24_CLOBO</name>
<dbReference type="Proteomes" id="UP000240615">
    <property type="component" value="Chromosome"/>
</dbReference>
<dbReference type="Pfam" id="PF07883">
    <property type="entry name" value="Cupin_2"/>
    <property type="match status" value="1"/>
</dbReference>
<dbReference type="InterPro" id="IPR052538">
    <property type="entry name" value="Flavonoid_dioxygenase-like"/>
</dbReference>
<sequence length="219" mass="25159">MYNTYMMYAYPYCDNIPMYNPYDMYSPYDTYSCPCFVDTPGSYNDSDFSMQCSNRYIPFTDEFEYGSRFGSPQSVNSNRPIELKDYGPQPFVVNINEATKRNDTFRTALWTGKHLQVTLMSINVGDDIGLEMHPNVDQFIRVEEGQGLVKMGSNKDRPNFQAEVYDDFAIMIPAGTWHNIINTGNRPLKVYSIYAPPQHPHGTVHRTKADAEAAEENHH</sequence>
<dbReference type="InterPro" id="IPR013096">
    <property type="entry name" value="Cupin_2"/>
</dbReference>
<dbReference type="InterPro" id="IPR011051">
    <property type="entry name" value="RmlC_Cupin_sf"/>
</dbReference>
<dbReference type="AlphaFoldDB" id="A0ABC8CQ24"/>
<evidence type="ECO:0000313" key="4">
    <source>
        <dbReference type="Proteomes" id="UP000240615"/>
    </source>
</evidence>
<dbReference type="Gene3D" id="2.60.120.10">
    <property type="entry name" value="Jelly Rolls"/>
    <property type="match status" value="1"/>
</dbReference>
<evidence type="ECO:0000256" key="1">
    <source>
        <dbReference type="SAM" id="MobiDB-lite"/>
    </source>
</evidence>